<dbReference type="RefSeq" id="WP_121463703.1">
    <property type="nucleotide sequence ID" value="NZ_CP025121.1"/>
</dbReference>
<dbReference type="EMBL" id="CP025121">
    <property type="protein sequence ID" value="AYJ00971.1"/>
    <property type="molecule type" value="Genomic_DNA"/>
</dbReference>
<organism evidence="2 3">
    <name type="scientific">Ziziphus jujuba witches'-broom phytoplasma</name>
    <dbReference type="NCBI Taxonomy" id="135727"/>
    <lineage>
        <taxon>Bacteria</taxon>
        <taxon>Bacillati</taxon>
        <taxon>Mycoplasmatota</taxon>
        <taxon>Mollicutes</taxon>
        <taxon>Acholeplasmatales</taxon>
        <taxon>Acholeplasmataceae</taxon>
        <taxon>Candidatus Phytoplasma</taxon>
        <taxon>16SrV (Elm yellows group)</taxon>
    </lineage>
</organism>
<keyword evidence="1" id="KW-1133">Transmembrane helix</keyword>
<keyword evidence="1" id="KW-0812">Transmembrane</keyword>
<proteinExistence type="predicted"/>
<evidence type="ECO:0000256" key="1">
    <source>
        <dbReference type="SAM" id="Phobius"/>
    </source>
</evidence>
<evidence type="ECO:0000313" key="3">
    <source>
        <dbReference type="Proteomes" id="UP000272462"/>
    </source>
</evidence>
<protein>
    <submittedName>
        <fullName evidence="2">Uncharacterized protein</fullName>
    </submittedName>
</protein>
<feature type="transmembrane region" description="Helical" evidence="1">
    <location>
        <begin position="60"/>
        <end position="81"/>
    </location>
</feature>
<dbReference type="KEGG" id="pzi:CWO85_00215"/>
<evidence type="ECO:0000313" key="2">
    <source>
        <dbReference type="EMBL" id="AYJ00971.1"/>
    </source>
</evidence>
<dbReference type="Proteomes" id="UP000272462">
    <property type="component" value="Chromosome"/>
</dbReference>
<feature type="transmembrane region" description="Helical" evidence="1">
    <location>
        <begin position="128"/>
        <end position="144"/>
    </location>
</feature>
<feature type="transmembrane region" description="Helical" evidence="1">
    <location>
        <begin position="156"/>
        <end position="176"/>
    </location>
</feature>
<feature type="transmembrane region" description="Helical" evidence="1">
    <location>
        <begin position="207"/>
        <end position="229"/>
    </location>
</feature>
<dbReference type="AlphaFoldDB" id="A0A660HLN2"/>
<gene>
    <name evidence="2" type="ORF">CWO85_00215</name>
</gene>
<feature type="transmembrane region" description="Helical" evidence="1">
    <location>
        <begin position="88"/>
        <end position="108"/>
    </location>
</feature>
<sequence length="239" mass="28840">MKTKRFKKNDITKRFKTNDNFLIMCYAFVLALICLITFIVRFYKCYQNDEKDRFSFCFRLIHHFTSQSNILILIVMLLFFTSIRCKKIFSILMFVAVIDILLTCTVTHFIDRPEEKDDLISKPFQIKHFQHTFIPFLYILFYFFKINHGLSLKKTYLGLIHPLCYFFFFLFANFLWKSEYYPYGMINPKRKGILGDILGSHRKEQGYSYLFLNIFLLAIVFYFLSYCILRLKKKINSPK</sequence>
<name>A0A660HLN2_ZIZJU</name>
<accession>A0A660HLN2</accession>
<reference evidence="2 3" key="1">
    <citation type="journal article" date="2018" name="BMC Genomics">
        <title>Comparative genome analysis of jujube witches'-broom Phytoplasma, an obligate pathogen that causes jujube witches'-broom disease.</title>
        <authorList>
            <person name="Wang J."/>
            <person name="Song L."/>
            <person name="Jiao Q."/>
            <person name="Yang S."/>
            <person name="Gao R."/>
            <person name="Lu X."/>
            <person name="Zhou G."/>
        </authorList>
    </citation>
    <scope>NUCLEOTIDE SEQUENCE [LARGE SCALE GENOMIC DNA]</scope>
    <source>
        <strain evidence="2">Jwb-nky</strain>
    </source>
</reference>
<keyword evidence="1" id="KW-0472">Membrane</keyword>
<feature type="transmembrane region" description="Helical" evidence="1">
    <location>
        <begin position="21"/>
        <end position="40"/>
    </location>
</feature>
<keyword evidence="3" id="KW-1185">Reference proteome</keyword>
<dbReference type="OrthoDB" id="386150at2"/>